<reference evidence="2" key="1">
    <citation type="journal article" date="2019" name="Int. J. Syst. Evol. Microbiol.">
        <title>The Global Catalogue of Microorganisms (GCM) 10K type strain sequencing project: providing services to taxonomists for standard genome sequencing and annotation.</title>
        <authorList>
            <consortium name="The Broad Institute Genomics Platform"/>
            <consortium name="The Broad Institute Genome Sequencing Center for Infectious Disease"/>
            <person name="Wu L."/>
            <person name="Ma J."/>
        </authorList>
    </citation>
    <scope>NUCLEOTIDE SEQUENCE [LARGE SCALE GENOMIC DNA]</scope>
    <source>
        <strain evidence="2">JCM 18325</strain>
    </source>
</reference>
<sequence>MANNDVTLQFINQIVADVKLKKNKVLEGITGDLICAQLDKNNNILQRQIVKNPLIKNIEYIDDSKSFNNKQIELDSTQIAIRLQLEPNTKYISIYNFNTKKNKTKALITTAID</sequence>
<evidence type="ECO:0000313" key="2">
    <source>
        <dbReference type="Proteomes" id="UP001501433"/>
    </source>
</evidence>
<evidence type="ECO:0000313" key="1">
    <source>
        <dbReference type="EMBL" id="GAA4805753.1"/>
    </source>
</evidence>
<protein>
    <submittedName>
        <fullName evidence="1">Uncharacterized protein</fullName>
    </submittedName>
</protein>
<name>A0ABP9CBD5_9FLAO</name>
<dbReference type="Proteomes" id="UP001501433">
    <property type="component" value="Unassembled WGS sequence"/>
</dbReference>
<proteinExistence type="predicted"/>
<dbReference type="EMBL" id="BAABJW010000001">
    <property type="protein sequence ID" value="GAA4805753.1"/>
    <property type="molecule type" value="Genomic_DNA"/>
</dbReference>
<accession>A0ABP9CBD5</accession>
<comment type="caution">
    <text evidence="1">The sequence shown here is derived from an EMBL/GenBank/DDBJ whole genome shotgun (WGS) entry which is preliminary data.</text>
</comment>
<keyword evidence="2" id="KW-1185">Reference proteome</keyword>
<dbReference type="RefSeq" id="WP_345275872.1">
    <property type="nucleotide sequence ID" value="NZ_BAABJW010000001.1"/>
</dbReference>
<organism evidence="1 2">
    <name type="scientific">Litoribaculum gwangyangense</name>
    <dbReference type="NCBI Taxonomy" id="1130722"/>
    <lineage>
        <taxon>Bacteria</taxon>
        <taxon>Pseudomonadati</taxon>
        <taxon>Bacteroidota</taxon>
        <taxon>Flavobacteriia</taxon>
        <taxon>Flavobacteriales</taxon>
        <taxon>Flavobacteriaceae</taxon>
        <taxon>Litoribaculum</taxon>
    </lineage>
</organism>
<gene>
    <name evidence="1" type="ORF">GCM10023330_10320</name>
</gene>